<evidence type="ECO:0000313" key="4">
    <source>
        <dbReference type="Proteomes" id="UP000606991"/>
    </source>
</evidence>
<gene>
    <name evidence="3" type="ORF">JF886_06210</name>
</gene>
<dbReference type="Gene3D" id="3.10.180.10">
    <property type="entry name" value="2,3-Dihydroxybiphenyl 1,2-Dioxygenase, domain 1"/>
    <property type="match status" value="1"/>
</dbReference>
<organism evidence="3 4">
    <name type="scientific">Candidatus Aeolococcus gillhamiae</name>
    <dbReference type="NCBI Taxonomy" id="3127015"/>
    <lineage>
        <taxon>Bacteria</taxon>
        <taxon>Bacillati</taxon>
        <taxon>Candidatus Dormiibacterota</taxon>
        <taxon>Candidatus Dormibacteria</taxon>
        <taxon>Candidatus Aeolococcales</taxon>
        <taxon>Candidatus Aeolococcaceae</taxon>
        <taxon>Candidatus Aeolococcus</taxon>
    </lineage>
</organism>
<feature type="transmembrane region" description="Helical" evidence="1">
    <location>
        <begin position="193"/>
        <end position="211"/>
    </location>
</feature>
<keyword evidence="1" id="KW-1133">Transmembrane helix</keyword>
<evidence type="ECO:0000259" key="2">
    <source>
        <dbReference type="Pfam" id="PF18029"/>
    </source>
</evidence>
<dbReference type="AlphaFoldDB" id="A0A934K056"/>
<protein>
    <submittedName>
        <fullName evidence="3">YggT family protein</fullName>
    </submittedName>
</protein>
<evidence type="ECO:0000256" key="1">
    <source>
        <dbReference type="SAM" id="Phobius"/>
    </source>
</evidence>
<dbReference type="Proteomes" id="UP000606991">
    <property type="component" value="Unassembled WGS sequence"/>
</dbReference>
<proteinExistence type="predicted"/>
<dbReference type="CDD" id="cd06587">
    <property type="entry name" value="VOC"/>
    <property type="match status" value="1"/>
</dbReference>
<dbReference type="SUPFAM" id="SSF54593">
    <property type="entry name" value="Glyoxalase/Bleomycin resistance protein/Dihydroxybiphenyl dioxygenase"/>
    <property type="match status" value="1"/>
</dbReference>
<name>A0A934K056_9BACT</name>
<dbReference type="Pfam" id="PF18029">
    <property type="entry name" value="Glyoxalase_6"/>
    <property type="match status" value="1"/>
</dbReference>
<feature type="domain" description="Glyoxalase-like" evidence="2">
    <location>
        <begin position="18"/>
        <end position="129"/>
    </location>
</feature>
<dbReference type="EMBL" id="JAEKNS010000067">
    <property type="protein sequence ID" value="MBJ7594448.1"/>
    <property type="molecule type" value="Genomic_DNA"/>
</dbReference>
<comment type="caution">
    <text evidence="3">The sequence shown here is derived from an EMBL/GenBank/DDBJ whole genome shotgun (WGS) entry which is preliminary data.</text>
</comment>
<dbReference type="PANTHER" id="PTHR35908:SF1">
    <property type="entry name" value="CONSERVED PROTEIN"/>
    <property type="match status" value="1"/>
</dbReference>
<evidence type="ECO:0000313" key="3">
    <source>
        <dbReference type="EMBL" id="MBJ7594448.1"/>
    </source>
</evidence>
<accession>A0A934K056</accession>
<reference evidence="3 4" key="1">
    <citation type="submission" date="2020-10" db="EMBL/GenBank/DDBJ databases">
        <title>Ca. Dormibacterota MAGs.</title>
        <authorList>
            <person name="Montgomery K."/>
        </authorList>
    </citation>
    <scope>NUCLEOTIDE SEQUENCE [LARGE SCALE GENOMIC DNA]</scope>
    <source>
        <strain evidence="3">SC8812_S17_18</strain>
    </source>
</reference>
<dbReference type="InterPro" id="IPR029068">
    <property type="entry name" value="Glyas_Bleomycin-R_OHBP_Dase"/>
</dbReference>
<keyword evidence="1" id="KW-0472">Membrane</keyword>
<keyword evidence="1" id="KW-0812">Transmembrane</keyword>
<dbReference type="PANTHER" id="PTHR35908">
    <property type="entry name" value="HYPOTHETICAL FUSION PROTEIN"/>
    <property type="match status" value="1"/>
</dbReference>
<dbReference type="InterPro" id="IPR041581">
    <property type="entry name" value="Glyoxalase_6"/>
</dbReference>
<sequence>MVAVREWHNVATLRVPTITVECRDPYRLVAFWSEATGFSEDPANPNEPDDPEGLLIAPDGGLRLLFIKVPKPNGGANRLRLDLTPQEASRDEEVERLLKMGATLAADHREPDGDGWVLLADPEGNDFSVARRPAADDGDAVAATATPAIQPASGAGTWLKRLGSQASATAAGLRASRPLSRISGEVKMRFSQLIRLVLLLVEALIALRMLFKVTGANEHAGFASLIYRITSPLVGPFHPVFQDHPVNGHPFEVGSLLAMGVYAAAAYVILRLGRLVFTPRS</sequence>
<feature type="transmembrane region" description="Helical" evidence="1">
    <location>
        <begin position="253"/>
        <end position="270"/>
    </location>
</feature>